<evidence type="ECO:0000256" key="2">
    <source>
        <dbReference type="ARBA" id="ARBA00017703"/>
    </source>
</evidence>
<dbReference type="InterPro" id="IPR010372">
    <property type="entry name" value="DNA_pol3_delta_N"/>
</dbReference>
<dbReference type="GO" id="GO:0003887">
    <property type="term" value="F:DNA-directed DNA polymerase activity"/>
    <property type="evidence" value="ECO:0007669"/>
    <property type="project" value="UniProtKB-UniRule"/>
</dbReference>
<dbReference type="Proteomes" id="UP000219336">
    <property type="component" value="Unassembled WGS sequence"/>
</dbReference>
<dbReference type="SUPFAM" id="SSF52540">
    <property type="entry name" value="P-loop containing nucleoside triphosphate hydrolases"/>
    <property type="match status" value="1"/>
</dbReference>
<proteinExistence type="inferred from homology"/>
<evidence type="ECO:0000256" key="6">
    <source>
        <dbReference type="ARBA" id="ARBA00022932"/>
    </source>
</evidence>
<evidence type="ECO:0000313" key="13">
    <source>
        <dbReference type="Proteomes" id="UP000219336"/>
    </source>
</evidence>
<reference evidence="13" key="1">
    <citation type="submission" date="2016-06" db="EMBL/GenBank/DDBJ databases">
        <authorList>
            <person name="Rodrigo-Torres L."/>
            <person name="Arahal R.D."/>
            <person name="Lucena T."/>
        </authorList>
    </citation>
    <scope>NUCLEOTIDE SEQUENCE [LARGE SCALE GENOMIC DNA]</scope>
    <source>
        <strain evidence="13">CECT8203</strain>
    </source>
</reference>
<dbReference type="EMBL" id="OANU01000008">
    <property type="protein sequence ID" value="SNX47363.1"/>
    <property type="molecule type" value="Genomic_DNA"/>
</dbReference>
<evidence type="ECO:0000256" key="3">
    <source>
        <dbReference type="ARBA" id="ARBA00022679"/>
    </source>
</evidence>
<dbReference type="SUPFAM" id="SSF48019">
    <property type="entry name" value="post-AAA+ oligomerization domain-like"/>
    <property type="match status" value="1"/>
</dbReference>
<evidence type="ECO:0000259" key="11">
    <source>
        <dbReference type="Pfam" id="PF14840"/>
    </source>
</evidence>
<keyword evidence="13" id="KW-1185">Reference proteome</keyword>
<dbReference type="Gene3D" id="1.20.272.10">
    <property type="match status" value="1"/>
</dbReference>
<feature type="domain" description="DNA polymerase III delta N-terminal" evidence="10">
    <location>
        <begin position="20"/>
        <end position="136"/>
    </location>
</feature>
<evidence type="ECO:0000259" key="10">
    <source>
        <dbReference type="Pfam" id="PF06144"/>
    </source>
</evidence>
<evidence type="ECO:0000313" key="12">
    <source>
        <dbReference type="EMBL" id="SNX47363.1"/>
    </source>
</evidence>
<comment type="similarity">
    <text evidence="7">Belongs to the DNA polymerase HolA subunit family.</text>
</comment>
<comment type="catalytic activity">
    <reaction evidence="8">
        <text>DNA(n) + a 2'-deoxyribonucleoside 5'-triphosphate = DNA(n+1) + diphosphate</text>
        <dbReference type="Rhea" id="RHEA:22508"/>
        <dbReference type="Rhea" id="RHEA-COMP:17339"/>
        <dbReference type="Rhea" id="RHEA-COMP:17340"/>
        <dbReference type="ChEBI" id="CHEBI:33019"/>
        <dbReference type="ChEBI" id="CHEBI:61560"/>
        <dbReference type="ChEBI" id="CHEBI:173112"/>
        <dbReference type="EC" id="2.7.7.7"/>
    </reaction>
</comment>
<dbReference type="PANTHER" id="PTHR34388:SF1">
    <property type="entry name" value="DNA POLYMERASE III SUBUNIT DELTA"/>
    <property type="match status" value="1"/>
</dbReference>
<keyword evidence="5" id="KW-0235">DNA replication</keyword>
<keyword evidence="3 12" id="KW-0808">Transferase</keyword>
<dbReference type="NCBIfam" id="TIGR01128">
    <property type="entry name" value="holA"/>
    <property type="match status" value="1"/>
</dbReference>
<organism evidence="12 13">
    <name type="scientific">Vibrio thalassae</name>
    <dbReference type="NCBI Taxonomy" id="1243014"/>
    <lineage>
        <taxon>Bacteria</taxon>
        <taxon>Pseudomonadati</taxon>
        <taxon>Pseudomonadota</taxon>
        <taxon>Gammaproteobacteria</taxon>
        <taxon>Vibrionales</taxon>
        <taxon>Vibrionaceae</taxon>
        <taxon>Vibrio</taxon>
    </lineage>
</organism>
<dbReference type="AlphaFoldDB" id="A0A240EGF5"/>
<dbReference type="RefSeq" id="WP_096992641.1">
    <property type="nucleotide sequence ID" value="NZ_JBHSII010000001.1"/>
</dbReference>
<dbReference type="EC" id="2.7.7.7" evidence="1 9"/>
<dbReference type="Pfam" id="PF14840">
    <property type="entry name" value="DNA_pol3_delt_C"/>
    <property type="match status" value="1"/>
</dbReference>
<dbReference type="Pfam" id="PF06144">
    <property type="entry name" value="DNA_pol3_delta"/>
    <property type="match status" value="1"/>
</dbReference>
<sequence>MRVFADRLVETLTRQWHGCYLIFGNEPLFVQESRDLIIAKARQLGFEEHYRFSVDSALDWNDVYDCTQALSLFSSKQIIELFIPESGVSAAIAKQLSEISAHLNEDIVVLISGSKLTKAQESAKWFKALNGCLVSCNAPDIKHLPQWVMRRCHASGLTPDGEAVQLLCQWHEGNLFALSQSLEKLSLLYPDGQLNLIRVQESLSRHNHFTVFHWIDAILEGKPKRANRILSQLEAEGIEAVILLRSIQKELQQLIKMQQMLSQSSLSQVFDSFRIWQNKKPLYSAALQRLTATRLKPAMQLLASIEVQVKTQYEMSPWPFLHQLTLNLSATDSSLSLHP</sequence>
<feature type="domain" description="DNA polymerase III subunit delta C-terminal" evidence="11">
    <location>
        <begin position="212"/>
        <end position="329"/>
    </location>
</feature>
<evidence type="ECO:0000256" key="8">
    <source>
        <dbReference type="ARBA" id="ARBA00049244"/>
    </source>
</evidence>
<name>A0A240EGF5_9VIBR</name>
<dbReference type="Gene3D" id="3.40.50.300">
    <property type="entry name" value="P-loop containing nucleotide triphosphate hydrolases"/>
    <property type="match status" value="1"/>
</dbReference>
<keyword evidence="6" id="KW-0239">DNA-directed DNA polymerase</keyword>
<dbReference type="InterPro" id="IPR027417">
    <property type="entry name" value="P-loop_NTPase"/>
</dbReference>
<dbReference type="InterPro" id="IPR032780">
    <property type="entry name" value="DNA_pol3_delt_C"/>
</dbReference>
<dbReference type="GO" id="GO:0003677">
    <property type="term" value="F:DNA binding"/>
    <property type="evidence" value="ECO:0007669"/>
    <property type="project" value="InterPro"/>
</dbReference>
<evidence type="ECO:0000256" key="5">
    <source>
        <dbReference type="ARBA" id="ARBA00022705"/>
    </source>
</evidence>
<dbReference type="CDD" id="cd18138">
    <property type="entry name" value="HLD_clamp_pol_III_delta"/>
    <property type="match status" value="1"/>
</dbReference>
<dbReference type="PANTHER" id="PTHR34388">
    <property type="entry name" value="DNA POLYMERASE III SUBUNIT DELTA"/>
    <property type="match status" value="1"/>
</dbReference>
<evidence type="ECO:0000256" key="7">
    <source>
        <dbReference type="ARBA" id="ARBA00034754"/>
    </source>
</evidence>
<evidence type="ECO:0000256" key="4">
    <source>
        <dbReference type="ARBA" id="ARBA00022695"/>
    </source>
</evidence>
<dbReference type="InterPro" id="IPR005790">
    <property type="entry name" value="DNA_polIII_delta"/>
</dbReference>
<keyword evidence="4 12" id="KW-0548">Nucleotidyltransferase</keyword>
<dbReference type="GO" id="GO:0006261">
    <property type="term" value="P:DNA-templated DNA replication"/>
    <property type="evidence" value="ECO:0007669"/>
    <property type="project" value="TreeGrafter"/>
</dbReference>
<protein>
    <recommendedName>
        <fullName evidence="2 9">DNA polymerase III subunit delta</fullName>
        <ecNumber evidence="1 9">2.7.7.7</ecNumber>
    </recommendedName>
</protein>
<dbReference type="InterPro" id="IPR008921">
    <property type="entry name" value="DNA_pol3_clamp-load_cplx_C"/>
</dbReference>
<dbReference type="OrthoDB" id="9770982at2"/>
<evidence type="ECO:0000256" key="9">
    <source>
        <dbReference type="NCBIfam" id="TIGR01128"/>
    </source>
</evidence>
<gene>
    <name evidence="12" type="primary">holA</name>
    <name evidence="12" type="ORF">VTH8203_00964</name>
</gene>
<dbReference type="Gene3D" id="1.10.8.60">
    <property type="match status" value="1"/>
</dbReference>
<evidence type="ECO:0000256" key="1">
    <source>
        <dbReference type="ARBA" id="ARBA00012417"/>
    </source>
</evidence>
<dbReference type="GO" id="GO:0009360">
    <property type="term" value="C:DNA polymerase III complex"/>
    <property type="evidence" value="ECO:0007669"/>
    <property type="project" value="UniProtKB-UniRule"/>
</dbReference>
<accession>A0A240EGF5</accession>